<dbReference type="InterPro" id="IPR036625">
    <property type="entry name" value="E3-bd_dom_sf"/>
</dbReference>
<evidence type="ECO:0000256" key="2">
    <source>
        <dbReference type="SAM" id="MobiDB-lite"/>
    </source>
</evidence>
<proteinExistence type="predicted"/>
<keyword evidence="1" id="KW-0238">DNA-binding</keyword>
<evidence type="ECO:0000259" key="3">
    <source>
        <dbReference type="Pfam" id="PF23359"/>
    </source>
</evidence>
<dbReference type="Gene3D" id="4.10.320.10">
    <property type="entry name" value="E3-binding domain"/>
    <property type="match status" value="1"/>
</dbReference>
<dbReference type="EMBL" id="BMNG01000015">
    <property type="protein sequence ID" value="GGO54097.1"/>
    <property type="molecule type" value="Genomic_DNA"/>
</dbReference>
<dbReference type="Proteomes" id="UP000656881">
    <property type="component" value="Unassembled WGS sequence"/>
</dbReference>
<evidence type="ECO:0000313" key="5">
    <source>
        <dbReference type="Proteomes" id="UP000656881"/>
    </source>
</evidence>
<evidence type="ECO:0000313" key="4">
    <source>
        <dbReference type="EMBL" id="GGO54097.1"/>
    </source>
</evidence>
<accession>A0ABQ2MMK1</accession>
<reference evidence="5" key="1">
    <citation type="journal article" date="2019" name="Int. J. Syst. Evol. Microbiol.">
        <title>The Global Catalogue of Microorganisms (GCM) 10K type strain sequencing project: providing services to taxonomists for standard genome sequencing and annotation.</title>
        <authorList>
            <consortium name="The Broad Institute Genomics Platform"/>
            <consortium name="The Broad Institute Genome Sequencing Center for Infectious Disease"/>
            <person name="Wu L."/>
            <person name="Ma J."/>
        </authorList>
    </citation>
    <scope>NUCLEOTIDE SEQUENCE [LARGE SCALE GENOMIC DNA]</scope>
    <source>
        <strain evidence="5">CGMCC 4.7349</strain>
    </source>
</reference>
<feature type="domain" description="Lsr2 DNA-binding" evidence="3">
    <location>
        <begin position="25"/>
        <end position="57"/>
    </location>
</feature>
<dbReference type="Pfam" id="PF23359">
    <property type="entry name" value="Lsr2_DNA-bd"/>
    <property type="match status" value="1"/>
</dbReference>
<comment type="caution">
    <text evidence="4">The sequence shown here is derived from an EMBL/GenBank/DDBJ whole genome shotgun (WGS) entry which is preliminary data.</text>
</comment>
<feature type="region of interest" description="Disordered" evidence="2">
    <location>
        <begin position="1"/>
        <end position="48"/>
    </location>
</feature>
<sequence>MAEEQGRQKDQPSRSTAPSRSKGKEDPALRAWAKSQGLSVNDRGRVPPEIKEAYEKAKHNM</sequence>
<gene>
    <name evidence="4" type="ORF">GCM10012286_63060</name>
</gene>
<dbReference type="RefSeq" id="WP_268240934.1">
    <property type="nucleotide sequence ID" value="NZ_BMNG01000015.1"/>
</dbReference>
<name>A0ABQ2MMK1_9ACTN</name>
<dbReference type="InterPro" id="IPR055370">
    <property type="entry name" value="Lsr2_DNA-bd"/>
</dbReference>
<evidence type="ECO:0000256" key="1">
    <source>
        <dbReference type="ARBA" id="ARBA00023125"/>
    </source>
</evidence>
<protein>
    <recommendedName>
        <fullName evidence="3">Lsr2 DNA-binding domain-containing protein</fullName>
    </recommendedName>
</protein>
<keyword evidence="5" id="KW-1185">Reference proteome</keyword>
<organism evidence="4 5">
    <name type="scientific">Streptomyces lasiicapitis</name>
    <dbReference type="NCBI Taxonomy" id="1923961"/>
    <lineage>
        <taxon>Bacteria</taxon>
        <taxon>Bacillati</taxon>
        <taxon>Actinomycetota</taxon>
        <taxon>Actinomycetes</taxon>
        <taxon>Kitasatosporales</taxon>
        <taxon>Streptomycetaceae</taxon>
        <taxon>Streptomyces</taxon>
    </lineage>
</organism>
<feature type="compositionally biased region" description="Basic and acidic residues" evidence="2">
    <location>
        <begin position="1"/>
        <end position="12"/>
    </location>
</feature>